<feature type="transmembrane region" description="Helical" evidence="1">
    <location>
        <begin position="180"/>
        <end position="198"/>
    </location>
</feature>
<feature type="transmembrane region" description="Helical" evidence="1">
    <location>
        <begin position="205"/>
        <end position="225"/>
    </location>
</feature>
<organism evidence="3 4">
    <name type="scientific">Cocleimonas flava</name>
    <dbReference type="NCBI Taxonomy" id="634765"/>
    <lineage>
        <taxon>Bacteria</taxon>
        <taxon>Pseudomonadati</taxon>
        <taxon>Pseudomonadota</taxon>
        <taxon>Gammaproteobacteria</taxon>
        <taxon>Thiotrichales</taxon>
        <taxon>Thiotrichaceae</taxon>
        <taxon>Cocleimonas</taxon>
    </lineage>
</organism>
<dbReference type="GO" id="GO:0004175">
    <property type="term" value="F:endopeptidase activity"/>
    <property type="evidence" value="ECO:0007669"/>
    <property type="project" value="UniProtKB-ARBA"/>
</dbReference>
<proteinExistence type="predicted"/>
<sequence>MKLIENFLNLLLSIHKQSFSKEGGKGSTEKIAPVNSVAWDKRPAIVLVVVAFCVLLLHYLKFNTAFYATLNLWFDQFSDNPAAKVLELRRQTFFPLVTQAWWAIWHLVAFVLIPVVTIKYLLKEPLTNYGLGVGRLRRDIKWYVLLAAPILSFVVIVSFRDDFTNHYPFYKLAHRSWFDLVAWEILYLLQFVCVEFFFRGFIIQACRPTFGVNAIFVMIVPYMMIHLSKPWLEASGAIFFGLFLGVLALHTRSIWGGVAVHVSIALSMDIAALLQTKGLPQQLLP</sequence>
<accession>A0A4V2P7S1</accession>
<evidence type="ECO:0000259" key="2">
    <source>
        <dbReference type="Pfam" id="PF02517"/>
    </source>
</evidence>
<evidence type="ECO:0000256" key="1">
    <source>
        <dbReference type="SAM" id="Phobius"/>
    </source>
</evidence>
<keyword evidence="1" id="KW-0812">Transmembrane</keyword>
<feature type="domain" description="CAAX prenyl protease 2/Lysostaphin resistance protein A-like" evidence="2">
    <location>
        <begin position="179"/>
        <end position="264"/>
    </location>
</feature>
<dbReference type="AlphaFoldDB" id="A0A4V2P7S1"/>
<feature type="transmembrane region" description="Helical" evidence="1">
    <location>
        <begin position="44"/>
        <end position="62"/>
    </location>
</feature>
<dbReference type="GO" id="GO:0006508">
    <property type="term" value="P:proteolysis"/>
    <property type="evidence" value="ECO:0007669"/>
    <property type="project" value="UniProtKB-KW"/>
</dbReference>
<keyword evidence="4" id="KW-1185">Reference proteome</keyword>
<gene>
    <name evidence="3" type="ORF">EV695_3683</name>
</gene>
<dbReference type="GO" id="GO:0080120">
    <property type="term" value="P:CAAX-box protein maturation"/>
    <property type="evidence" value="ECO:0007669"/>
    <property type="project" value="UniProtKB-ARBA"/>
</dbReference>
<keyword evidence="3" id="KW-0645">Protease</keyword>
<evidence type="ECO:0000313" key="3">
    <source>
        <dbReference type="EMBL" id="TCJ82945.1"/>
    </source>
</evidence>
<feature type="transmembrane region" description="Helical" evidence="1">
    <location>
        <begin position="100"/>
        <end position="122"/>
    </location>
</feature>
<feature type="transmembrane region" description="Helical" evidence="1">
    <location>
        <begin position="231"/>
        <end position="249"/>
    </location>
</feature>
<keyword evidence="1" id="KW-1133">Transmembrane helix</keyword>
<feature type="transmembrane region" description="Helical" evidence="1">
    <location>
        <begin position="254"/>
        <end position="274"/>
    </location>
</feature>
<reference evidence="3 4" key="1">
    <citation type="submission" date="2019-03" db="EMBL/GenBank/DDBJ databases">
        <title>Genomic Encyclopedia of Type Strains, Phase IV (KMG-IV): sequencing the most valuable type-strain genomes for metagenomic binning, comparative biology and taxonomic classification.</title>
        <authorList>
            <person name="Goeker M."/>
        </authorList>
    </citation>
    <scope>NUCLEOTIDE SEQUENCE [LARGE SCALE GENOMIC DNA]</scope>
    <source>
        <strain evidence="3 4">DSM 24830</strain>
    </source>
</reference>
<keyword evidence="3" id="KW-0378">Hydrolase</keyword>
<name>A0A4V2P7S1_9GAMM</name>
<feature type="transmembrane region" description="Helical" evidence="1">
    <location>
        <begin position="142"/>
        <end position="160"/>
    </location>
</feature>
<dbReference type="Proteomes" id="UP000294887">
    <property type="component" value="Unassembled WGS sequence"/>
</dbReference>
<dbReference type="Pfam" id="PF02517">
    <property type="entry name" value="Rce1-like"/>
    <property type="match status" value="1"/>
</dbReference>
<protein>
    <submittedName>
        <fullName evidence="3">CAAX prenyl protease-like protein</fullName>
    </submittedName>
</protein>
<evidence type="ECO:0000313" key="4">
    <source>
        <dbReference type="Proteomes" id="UP000294887"/>
    </source>
</evidence>
<dbReference type="EMBL" id="SMFQ01000005">
    <property type="protein sequence ID" value="TCJ82945.1"/>
    <property type="molecule type" value="Genomic_DNA"/>
</dbReference>
<dbReference type="RefSeq" id="WP_207907150.1">
    <property type="nucleotide sequence ID" value="NZ_BAAAFU010000007.1"/>
</dbReference>
<keyword evidence="1" id="KW-0472">Membrane</keyword>
<dbReference type="InterPro" id="IPR003675">
    <property type="entry name" value="Rce1/LyrA-like_dom"/>
</dbReference>
<comment type="caution">
    <text evidence="3">The sequence shown here is derived from an EMBL/GenBank/DDBJ whole genome shotgun (WGS) entry which is preliminary data.</text>
</comment>